<protein>
    <submittedName>
        <fullName evidence="2">Uncharacterized protein</fullName>
    </submittedName>
</protein>
<dbReference type="OrthoDB" id="4395797at2759"/>
<feature type="compositionally biased region" description="Basic and acidic residues" evidence="1">
    <location>
        <begin position="116"/>
        <end position="128"/>
    </location>
</feature>
<dbReference type="AlphaFoldDB" id="A0A2I2G7B6"/>
<evidence type="ECO:0000256" key="1">
    <source>
        <dbReference type="SAM" id="MobiDB-lite"/>
    </source>
</evidence>
<comment type="caution">
    <text evidence="2">The sequence shown here is derived from an EMBL/GenBank/DDBJ whole genome shotgun (WGS) entry which is preliminary data.</text>
</comment>
<feature type="compositionally biased region" description="Acidic residues" evidence="1">
    <location>
        <begin position="129"/>
        <end position="138"/>
    </location>
</feature>
<dbReference type="Proteomes" id="UP000234275">
    <property type="component" value="Unassembled WGS sequence"/>
</dbReference>
<accession>A0A2I2G7B6</accession>
<keyword evidence="3" id="KW-1185">Reference proteome</keyword>
<name>A0A2I2G7B6_9EURO</name>
<dbReference type="RefSeq" id="XP_024704074.1">
    <property type="nucleotide sequence ID" value="XM_024847672.1"/>
</dbReference>
<dbReference type="GeneID" id="36555371"/>
<sequence>MSESYSMSDFTKMVNAIVDQVLELSLLYDCRAYLLVESDNGIVIFNSVEDPLWPPDDRSLRLYSSWEILARAIGEERKDLIQLLVYISEVAKGPLALAAESTQDEQALGAGAFEGPRADEQDEDRIVQEEDNADDEKGEGDQRAVENAEHGEEGRGHETYIWSGDATDWYGSKAQLQ</sequence>
<feature type="compositionally biased region" description="Basic and acidic residues" evidence="1">
    <location>
        <begin position="139"/>
        <end position="158"/>
    </location>
</feature>
<proteinExistence type="predicted"/>
<feature type="region of interest" description="Disordered" evidence="1">
    <location>
        <begin position="113"/>
        <end position="164"/>
    </location>
</feature>
<dbReference type="EMBL" id="MSFO01000004">
    <property type="protein sequence ID" value="PLB48772.1"/>
    <property type="molecule type" value="Genomic_DNA"/>
</dbReference>
<evidence type="ECO:0000313" key="2">
    <source>
        <dbReference type="EMBL" id="PLB48772.1"/>
    </source>
</evidence>
<reference evidence="2 3" key="1">
    <citation type="submission" date="2016-12" db="EMBL/GenBank/DDBJ databases">
        <title>The genomes of Aspergillus section Nigri reveals drivers in fungal speciation.</title>
        <authorList>
            <consortium name="DOE Joint Genome Institute"/>
            <person name="Vesth T.C."/>
            <person name="Nybo J."/>
            <person name="Theobald S."/>
            <person name="Brandl J."/>
            <person name="Frisvad J.C."/>
            <person name="Nielsen K.F."/>
            <person name="Lyhne E.K."/>
            <person name="Kogle M.E."/>
            <person name="Kuo A."/>
            <person name="Riley R."/>
            <person name="Clum A."/>
            <person name="Nolan M."/>
            <person name="Lipzen A."/>
            <person name="Salamov A."/>
            <person name="Henrissat B."/>
            <person name="Wiebenga A."/>
            <person name="De Vries R.P."/>
            <person name="Grigoriev I.V."/>
            <person name="Mortensen U.H."/>
            <person name="Andersen M.R."/>
            <person name="Baker S.E."/>
        </authorList>
    </citation>
    <scope>NUCLEOTIDE SEQUENCE [LARGE SCALE GENOMIC DNA]</scope>
    <source>
        <strain evidence="2 3">IBT 23096</strain>
    </source>
</reference>
<gene>
    <name evidence="2" type="ORF">P170DRAFT_425791</name>
</gene>
<organism evidence="2 3">
    <name type="scientific">Aspergillus steynii IBT 23096</name>
    <dbReference type="NCBI Taxonomy" id="1392250"/>
    <lineage>
        <taxon>Eukaryota</taxon>
        <taxon>Fungi</taxon>
        <taxon>Dikarya</taxon>
        <taxon>Ascomycota</taxon>
        <taxon>Pezizomycotina</taxon>
        <taxon>Eurotiomycetes</taxon>
        <taxon>Eurotiomycetidae</taxon>
        <taxon>Eurotiales</taxon>
        <taxon>Aspergillaceae</taxon>
        <taxon>Aspergillus</taxon>
        <taxon>Aspergillus subgen. Circumdati</taxon>
    </lineage>
</organism>
<evidence type="ECO:0000313" key="3">
    <source>
        <dbReference type="Proteomes" id="UP000234275"/>
    </source>
</evidence>
<dbReference type="VEuPathDB" id="FungiDB:P170DRAFT_425791"/>